<evidence type="ECO:0000313" key="1">
    <source>
        <dbReference type="EMBL" id="MDE1465720.1"/>
    </source>
</evidence>
<name>A0ABT5UHN1_9GAMM</name>
<comment type="caution">
    <text evidence="1">The sequence shown here is derived from an EMBL/GenBank/DDBJ whole genome shotgun (WGS) entry which is preliminary data.</text>
</comment>
<evidence type="ECO:0000313" key="2">
    <source>
        <dbReference type="Proteomes" id="UP001528823"/>
    </source>
</evidence>
<gene>
    <name evidence="1" type="ORF">ORQ98_27530</name>
</gene>
<dbReference type="RefSeq" id="WP_274692023.1">
    <property type="nucleotide sequence ID" value="NZ_JAPMOU010000080.1"/>
</dbReference>
<proteinExistence type="predicted"/>
<keyword evidence="2" id="KW-1185">Reference proteome</keyword>
<dbReference type="EMBL" id="JAPMOU010000080">
    <property type="protein sequence ID" value="MDE1465720.1"/>
    <property type="molecule type" value="Genomic_DNA"/>
</dbReference>
<accession>A0ABT5UHN1</accession>
<dbReference type="Proteomes" id="UP001528823">
    <property type="component" value="Unassembled WGS sequence"/>
</dbReference>
<organism evidence="1 2">
    <name type="scientific">Spartinivicinus poritis</name>
    <dbReference type="NCBI Taxonomy" id="2994640"/>
    <lineage>
        <taxon>Bacteria</taxon>
        <taxon>Pseudomonadati</taxon>
        <taxon>Pseudomonadota</taxon>
        <taxon>Gammaproteobacteria</taxon>
        <taxon>Oceanospirillales</taxon>
        <taxon>Zooshikellaceae</taxon>
        <taxon>Spartinivicinus</taxon>
    </lineage>
</organism>
<protein>
    <submittedName>
        <fullName evidence="1">Uncharacterized protein</fullName>
    </submittedName>
</protein>
<reference evidence="1 2" key="1">
    <citation type="submission" date="2022-11" db="EMBL/GenBank/DDBJ databases">
        <title>Spartinivicinus poritis sp. nov., isolated from scleractinian coral Porites lutea.</title>
        <authorList>
            <person name="Zhang G."/>
            <person name="Cai L."/>
            <person name="Wei Q."/>
        </authorList>
    </citation>
    <scope>NUCLEOTIDE SEQUENCE [LARGE SCALE GENOMIC DNA]</scope>
    <source>
        <strain evidence="1 2">A2-2</strain>
    </source>
</reference>
<sequence length="126" mass="14175">MGLSAYLVLSDELTNEIFCEFCTKNNGVFIAESDSYSFSEEKGNVWVSVLGDEEPVSGEEIEQYSRLLCAPPRTQILFEVGWESKSEAMYLELALKMMTAWNGILCDLNENFLTKADVEIRLKAIG</sequence>